<sequence>MAAILGVGQELAQGRYVIEELIGEGGMAVVYRATDTSLDRVVAVKTMNAAVATAPGNRERFRREARMMARLSEPHVVAVHDVGEESLGGALVPFFVMEYVRGRNLGAYLRERPGGLSLDQSLRITSEVLMALAASHAQGMVHRDIKPANVLVAEGGSVKVTDFGIARALSQDGAGTALTGTGIVIGTPHYMAPEQFEGRGGVDERADLYAVGVMLFELLTGTVPFDADTGNAIGYQHCTMTPPTLAEEGADVPSTVEDIVARALAKRREDRFADAQSMRAAVERLLPKHLEGAVSYRPTMLDSAPMAGVDDLHQARTQTGGRAWSGDEPDLRHETGSRSEARRPDAPPAPPASAPAYAPTYAPALDLPAPPPPTTPGYVATPTTPFAGPAAPRTLRERRRLVGRSYWLVALSLLLDVLVYGGGIPRWMVVLPAFSSAYGFWLAGKGGVESMTESRRAGSGLLQVSALLPLVIHAAVGLAALIDLGTVLSAP</sequence>
<feature type="domain" description="Protein kinase" evidence="12">
    <location>
        <begin position="16"/>
        <end position="286"/>
    </location>
</feature>
<evidence type="ECO:0000256" key="1">
    <source>
        <dbReference type="ARBA" id="ARBA00012513"/>
    </source>
</evidence>
<dbReference type="AlphaFoldDB" id="A0AAU2V3E5"/>
<evidence type="ECO:0000256" key="4">
    <source>
        <dbReference type="ARBA" id="ARBA00022741"/>
    </source>
</evidence>
<keyword evidence="11" id="KW-0472">Membrane</keyword>
<dbReference type="InterPro" id="IPR011009">
    <property type="entry name" value="Kinase-like_dom_sf"/>
</dbReference>
<evidence type="ECO:0000259" key="12">
    <source>
        <dbReference type="PROSITE" id="PS50011"/>
    </source>
</evidence>
<keyword evidence="4 9" id="KW-0547">Nucleotide-binding</keyword>
<evidence type="ECO:0000256" key="8">
    <source>
        <dbReference type="ARBA" id="ARBA00048679"/>
    </source>
</evidence>
<dbReference type="EC" id="2.7.11.1" evidence="1"/>
<evidence type="ECO:0000256" key="9">
    <source>
        <dbReference type="PROSITE-ProRule" id="PRU10141"/>
    </source>
</evidence>
<dbReference type="Gene3D" id="1.10.510.10">
    <property type="entry name" value="Transferase(Phosphotransferase) domain 1"/>
    <property type="match status" value="1"/>
</dbReference>
<reference evidence="13" key="1">
    <citation type="submission" date="2022-10" db="EMBL/GenBank/DDBJ databases">
        <title>The complete genomes of actinobacterial strains from the NBC collection.</title>
        <authorList>
            <person name="Joergensen T.S."/>
            <person name="Alvarez Arevalo M."/>
            <person name="Sterndorff E.B."/>
            <person name="Faurdal D."/>
            <person name="Vuksanovic O."/>
            <person name="Mourched A.-S."/>
            <person name="Charusanti P."/>
            <person name="Shaw S."/>
            <person name="Blin K."/>
            <person name="Weber T."/>
        </authorList>
    </citation>
    <scope>NUCLEOTIDE SEQUENCE</scope>
    <source>
        <strain evidence="13">NBC_00003</strain>
    </source>
</reference>
<evidence type="ECO:0000313" key="13">
    <source>
        <dbReference type="EMBL" id="WTW61908.1"/>
    </source>
</evidence>
<feature type="transmembrane region" description="Helical" evidence="11">
    <location>
        <begin position="405"/>
        <end position="423"/>
    </location>
</feature>
<feature type="region of interest" description="Disordered" evidence="10">
    <location>
        <begin position="318"/>
        <end position="392"/>
    </location>
</feature>
<dbReference type="SUPFAM" id="SSF56112">
    <property type="entry name" value="Protein kinase-like (PK-like)"/>
    <property type="match status" value="1"/>
</dbReference>
<dbReference type="Pfam" id="PF00069">
    <property type="entry name" value="Pkinase"/>
    <property type="match status" value="1"/>
</dbReference>
<dbReference type="CDD" id="cd14014">
    <property type="entry name" value="STKc_PknB_like"/>
    <property type="match status" value="1"/>
</dbReference>
<dbReference type="SMART" id="SM00220">
    <property type="entry name" value="S_TKc"/>
    <property type="match status" value="1"/>
</dbReference>
<dbReference type="PANTHER" id="PTHR43289:SF6">
    <property type="entry name" value="SERINE_THREONINE-PROTEIN KINASE NEKL-3"/>
    <property type="match status" value="1"/>
</dbReference>
<gene>
    <name evidence="13" type="ORF">OG549_15265</name>
</gene>
<feature type="transmembrane region" description="Helical" evidence="11">
    <location>
        <begin position="460"/>
        <end position="482"/>
    </location>
</feature>
<dbReference type="GO" id="GO:0005524">
    <property type="term" value="F:ATP binding"/>
    <property type="evidence" value="ECO:0007669"/>
    <property type="project" value="UniProtKB-UniRule"/>
</dbReference>
<dbReference type="InterPro" id="IPR017441">
    <property type="entry name" value="Protein_kinase_ATP_BS"/>
</dbReference>
<evidence type="ECO:0000256" key="5">
    <source>
        <dbReference type="ARBA" id="ARBA00022777"/>
    </source>
</evidence>
<evidence type="ECO:0000256" key="11">
    <source>
        <dbReference type="SAM" id="Phobius"/>
    </source>
</evidence>
<keyword evidence="3" id="KW-0808">Transferase</keyword>
<evidence type="ECO:0000256" key="6">
    <source>
        <dbReference type="ARBA" id="ARBA00022840"/>
    </source>
</evidence>
<dbReference type="PANTHER" id="PTHR43289">
    <property type="entry name" value="MITOGEN-ACTIVATED PROTEIN KINASE KINASE KINASE 20-RELATED"/>
    <property type="match status" value="1"/>
</dbReference>
<accession>A0AAU2V3E5</accession>
<feature type="compositionally biased region" description="Low complexity" evidence="10">
    <location>
        <begin position="354"/>
        <end position="367"/>
    </location>
</feature>
<organism evidence="13">
    <name type="scientific">Streptomyces sp. NBC_00003</name>
    <dbReference type="NCBI Taxonomy" id="2903608"/>
    <lineage>
        <taxon>Bacteria</taxon>
        <taxon>Bacillati</taxon>
        <taxon>Actinomycetota</taxon>
        <taxon>Actinomycetes</taxon>
        <taxon>Kitasatosporales</taxon>
        <taxon>Streptomycetaceae</taxon>
        <taxon>Streptomyces</taxon>
    </lineage>
</organism>
<feature type="compositionally biased region" description="Low complexity" evidence="10">
    <location>
        <begin position="376"/>
        <end position="392"/>
    </location>
</feature>
<dbReference type="EMBL" id="CP108318">
    <property type="protein sequence ID" value="WTW61908.1"/>
    <property type="molecule type" value="Genomic_DNA"/>
</dbReference>
<dbReference type="PROSITE" id="PS50011">
    <property type="entry name" value="PROTEIN_KINASE_DOM"/>
    <property type="match status" value="1"/>
</dbReference>
<dbReference type="GO" id="GO:0004674">
    <property type="term" value="F:protein serine/threonine kinase activity"/>
    <property type="evidence" value="ECO:0007669"/>
    <property type="project" value="UniProtKB-KW"/>
</dbReference>
<dbReference type="PROSITE" id="PS00108">
    <property type="entry name" value="PROTEIN_KINASE_ST"/>
    <property type="match status" value="1"/>
</dbReference>
<comment type="catalytic activity">
    <reaction evidence="8">
        <text>L-seryl-[protein] + ATP = O-phospho-L-seryl-[protein] + ADP + H(+)</text>
        <dbReference type="Rhea" id="RHEA:17989"/>
        <dbReference type="Rhea" id="RHEA-COMP:9863"/>
        <dbReference type="Rhea" id="RHEA-COMP:11604"/>
        <dbReference type="ChEBI" id="CHEBI:15378"/>
        <dbReference type="ChEBI" id="CHEBI:29999"/>
        <dbReference type="ChEBI" id="CHEBI:30616"/>
        <dbReference type="ChEBI" id="CHEBI:83421"/>
        <dbReference type="ChEBI" id="CHEBI:456216"/>
        <dbReference type="EC" id="2.7.11.1"/>
    </reaction>
</comment>
<dbReference type="FunFam" id="1.10.510.10:FF:000021">
    <property type="entry name" value="Serine/threonine protein kinase"/>
    <property type="match status" value="1"/>
</dbReference>
<name>A0AAU2V3E5_9ACTN</name>
<protein>
    <recommendedName>
        <fullName evidence="1">non-specific serine/threonine protein kinase</fullName>
        <ecNumber evidence="1">2.7.11.1</ecNumber>
    </recommendedName>
</protein>
<keyword evidence="11" id="KW-1133">Transmembrane helix</keyword>
<keyword evidence="2" id="KW-0723">Serine/threonine-protein kinase</keyword>
<evidence type="ECO:0000256" key="7">
    <source>
        <dbReference type="ARBA" id="ARBA00047899"/>
    </source>
</evidence>
<evidence type="ECO:0000256" key="2">
    <source>
        <dbReference type="ARBA" id="ARBA00022527"/>
    </source>
</evidence>
<dbReference type="Gene3D" id="3.30.200.20">
    <property type="entry name" value="Phosphorylase Kinase, domain 1"/>
    <property type="match status" value="1"/>
</dbReference>
<feature type="binding site" evidence="9">
    <location>
        <position position="45"/>
    </location>
    <ligand>
        <name>ATP</name>
        <dbReference type="ChEBI" id="CHEBI:30616"/>
    </ligand>
</feature>
<keyword evidence="5 13" id="KW-0418">Kinase</keyword>
<keyword evidence="6 9" id="KW-0067">ATP-binding</keyword>
<proteinExistence type="predicted"/>
<evidence type="ECO:0000256" key="10">
    <source>
        <dbReference type="SAM" id="MobiDB-lite"/>
    </source>
</evidence>
<dbReference type="GO" id="GO:0045717">
    <property type="term" value="P:negative regulation of fatty acid biosynthetic process"/>
    <property type="evidence" value="ECO:0007669"/>
    <property type="project" value="UniProtKB-ARBA"/>
</dbReference>
<feature type="compositionally biased region" description="Basic and acidic residues" evidence="10">
    <location>
        <begin position="329"/>
        <end position="345"/>
    </location>
</feature>
<comment type="catalytic activity">
    <reaction evidence="7">
        <text>L-threonyl-[protein] + ATP = O-phospho-L-threonyl-[protein] + ADP + H(+)</text>
        <dbReference type="Rhea" id="RHEA:46608"/>
        <dbReference type="Rhea" id="RHEA-COMP:11060"/>
        <dbReference type="Rhea" id="RHEA-COMP:11605"/>
        <dbReference type="ChEBI" id="CHEBI:15378"/>
        <dbReference type="ChEBI" id="CHEBI:30013"/>
        <dbReference type="ChEBI" id="CHEBI:30616"/>
        <dbReference type="ChEBI" id="CHEBI:61977"/>
        <dbReference type="ChEBI" id="CHEBI:456216"/>
        <dbReference type="EC" id="2.7.11.1"/>
    </reaction>
</comment>
<dbReference type="PROSITE" id="PS00107">
    <property type="entry name" value="PROTEIN_KINASE_ATP"/>
    <property type="match status" value="1"/>
</dbReference>
<dbReference type="FunFam" id="3.30.200.20:FF:000035">
    <property type="entry name" value="Serine/threonine protein kinase Stk1"/>
    <property type="match status" value="1"/>
</dbReference>
<dbReference type="InterPro" id="IPR000719">
    <property type="entry name" value="Prot_kinase_dom"/>
</dbReference>
<evidence type="ECO:0000256" key="3">
    <source>
        <dbReference type="ARBA" id="ARBA00022679"/>
    </source>
</evidence>
<dbReference type="InterPro" id="IPR008271">
    <property type="entry name" value="Ser/Thr_kinase_AS"/>
</dbReference>
<keyword evidence="11" id="KW-0812">Transmembrane</keyword>